<protein>
    <recommendedName>
        <fullName evidence="6">tRNA (cytidine(34)-2'-O)-methyltransferase</fullName>
        <ecNumber evidence="6">2.1.1.207</ecNumber>
    </recommendedName>
    <alternativeName>
        <fullName evidence="6">tRNA (cytidine/uridine-2'-O-)-methyltransferase TrmL</fullName>
    </alternativeName>
</protein>
<dbReference type="AlphaFoldDB" id="A0A388SAK0"/>
<reference evidence="9 10" key="1">
    <citation type="journal article" date="2018" name="Int. J. Syst. Evol. Microbiol.">
        <title>Mesosutterella multiformis gen. nov., sp. nov., a member of the family Sutterellaceae and Sutterella megalosphaeroides sp. nov., isolated from human faeces.</title>
        <authorList>
            <person name="Sakamoto M."/>
            <person name="Ikeyama N."/>
            <person name="Kunihiro T."/>
            <person name="Iino T."/>
            <person name="Yuki M."/>
            <person name="Ohkuma M."/>
        </authorList>
    </citation>
    <scope>NUCLEOTIDE SEQUENCE [LARGE SCALE GENOMIC DNA]</scope>
    <source>
        <strain evidence="9 10">4NBBH2</strain>
    </source>
</reference>
<keyword evidence="3 6" id="KW-0808">Transferase</keyword>
<feature type="domain" description="tRNA/rRNA methyltransferase SpoU type" evidence="8">
    <location>
        <begin position="2"/>
        <end position="144"/>
    </location>
</feature>
<dbReference type="CDD" id="cd18094">
    <property type="entry name" value="SpoU-like_TrmL"/>
    <property type="match status" value="1"/>
</dbReference>
<comment type="function">
    <text evidence="6">Methylates the ribose at the nucleotide 34 wobble position in the two leucyl isoacceptors tRNA(Leu)(CmAA) and tRNA(Leu)(cmnm5UmAA). Catalyzes the methyl transfer from S-adenosyl-L-methionine to the 2'-OH of the wobble nucleotide.</text>
</comment>
<dbReference type="InterPro" id="IPR001537">
    <property type="entry name" value="SpoU_MeTrfase"/>
</dbReference>
<evidence type="ECO:0000256" key="6">
    <source>
        <dbReference type="HAMAP-Rule" id="MF_01885"/>
    </source>
</evidence>
<feature type="binding site" evidence="6 7">
    <location>
        <position position="102"/>
    </location>
    <ligand>
        <name>S-adenosyl-L-methionine</name>
        <dbReference type="ChEBI" id="CHEBI:59789"/>
    </ligand>
</feature>
<evidence type="ECO:0000313" key="9">
    <source>
        <dbReference type="EMBL" id="GBO93342.1"/>
    </source>
</evidence>
<evidence type="ECO:0000313" key="10">
    <source>
        <dbReference type="Proteomes" id="UP000266091"/>
    </source>
</evidence>
<dbReference type="EC" id="2.1.1.207" evidence="6"/>
<evidence type="ECO:0000256" key="3">
    <source>
        <dbReference type="ARBA" id="ARBA00022679"/>
    </source>
</evidence>
<keyword evidence="5 6" id="KW-0819">tRNA processing</keyword>
<dbReference type="InterPro" id="IPR016914">
    <property type="entry name" value="TrmL"/>
</dbReference>
<comment type="caution">
    <text evidence="9">The sequence shown here is derived from an EMBL/GenBank/DDBJ whole genome shotgun (WGS) entry which is preliminary data.</text>
</comment>
<dbReference type="FunFam" id="3.40.1280.10:FF:000002">
    <property type="entry name" value="Peptidylprolyl isomerase"/>
    <property type="match status" value="1"/>
</dbReference>
<dbReference type="GO" id="GO:0002130">
    <property type="term" value="P:wobble position ribose methylation"/>
    <property type="evidence" value="ECO:0007669"/>
    <property type="project" value="TreeGrafter"/>
</dbReference>
<evidence type="ECO:0000256" key="2">
    <source>
        <dbReference type="ARBA" id="ARBA00022603"/>
    </source>
</evidence>
<dbReference type="RefSeq" id="WP_116269735.1">
    <property type="nucleotide sequence ID" value="NZ_BGZJ01000001.1"/>
</dbReference>
<comment type="similarity">
    <text evidence="6">Belongs to the class IV-like SAM-binding methyltransferase superfamily. RNA methyltransferase TrmH family. TrmL subfamily.</text>
</comment>
<feature type="binding site" evidence="6 7">
    <location>
        <position position="133"/>
    </location>
    <ligand>
        <name>S-adenosyl-L-methionine</name>
        <dbReference type="ChEBI" id="CHEBI:59789"/>
    </ligand>
</feature>
<evidence type="ECO:0000256" key="1">
    <source>
        <dbReference type="ARBA" id="ARBA00022490"/>
    </source>
</evidence>
<dbReference type="HAMAP" id="MF_01885">
    <property type="entry name" value="tRNA_methyltr_TrmL"/>
    <property type="match status" value="1"/>
</dbReference>
<dbReference type="OrthoDB" id="9789043at2"/>
<keyword evidence="1 6" id="KW-0963">Cytoplasm</keyword>
<dbReference type="SUPFAM" id="SSF75217">
    <property type="entry name" value="alpha/beta knot"/>
    <property type="match status" value="1"/>
</dbReference>
<dbReference type="Proteomes" id="UP000266091">
    <property type="component" value="Unassembled WGS sequence"/>
</dbReference>
<comment type="subcellular location">
    <subcellularLocation>
        <location evidence="6">Cytoplasm</location>
    </subcellularLocation>
</comment>
<dbReference type="PIRSF" id="PIRSF029256">
    <property type="entry name" value="SpoU_TrmH_prd"/>
    <property type="match status" value="1"/>
</dbReference>
<dbReference type="InterPro" id="IPR029026">
    <property type="entry name" value="tRNA_m1G_MTases_N"/>
</dbReference>
<accession>A0A401LK10</accession>
<comment type="subunit">
    <text evidence="6">Homodimer.</text>
</comment>
<evidence type="ECO:0000259" key="8">
    <source>
        <dbReference type="Pfam" id="PF00588"/>
    </source>
</evidence>
<dbReference type="GO" id="GO:0042802">
    <property type="term" value="F:identical protein binding"/>
    <property type="evidence" value="ECO:0007669"/>
    <property type="project" value="UniProtKB-ARBA"/>
</dbReference>
<dbReference type="InterPro" id="IPR029028">
    <property type="entry name" value="Alpha/beta_knot_MTases"/>
</dbReference>
<keyword evidence="4 6" id="KW-0949">S-adenosyl-L-methionine</keyword>
<keyword evidence="2 6" id="KW-0489">Methyltransferase</keyword>
<comment type="catalytic activity">
    <reaction evidence="6">
        <text>cytidine(34) in tRNA + S-adenosyl-L-methionine = 2'-O-methylcytidine(34) in tRNA + S-adenosyl-L-homocysteine + H(+)</text>
        <dbReference type="Rhea" id="RHEA:43084"/>
        <dbReference type="Rhea" id="RHEA-COMP:10331"/>
        <dbReference type="Rhea" id="RHEA-COMP:10332"/>
        <dbReference type="ChEBI" id="CHEBI:15378"/>
        <dbReference type="ChEBI" id="CHEBI:57856"/>
        <dbReference type="ChEBI" id="CHEBI:59789"/>
        <dbReference type="ChEBI" id="CHEBI:74495"/>
        <dbReference type="ChEBI" id="CHEBI:82748"/>
        <dbReference type="EC" id="2.1.1.207"/>
    </reaction>
</comment>
<dbReference type="PANTHER" id="PTHR42971">
    <property type="entry name" value="TRNA (CYTIDINE(34)-2'-O)-METHYLTRANSFERASE"/>
    <property type="match status" value="1"/>
</dbReference>
<evidence type="ECO:0000256" key="7">
    <source>
        <dbReference type="PIRSR" id="PIRSR029256-1"/>
    </source>
</evidence>
<feature type="binding site" evidence="6 7">
    <location>
        <position position="125"/>
    </location>
    <ligand>
        <name>S-adenosyl-L-methionine</name>
        <dbReference type="ChEBI" id="CHEBI:59789"/>
    </ligand>
</feature>
<dbReference type="GO" id="GO:0141102">
    <property type="term" value="F:tRNA (5-carboxymethylaminomethyluridine(34)-2'-O)-methyltransferase activity"/>
    <property type="evidence" value="ECO:0007669"/>
    <property type="project" value="RHEA"/>
</dbReference>
<accession>A0A388SAK0</accession>
<proteinExistence type="inferred from homology"/>
<dbReference type="EMBL" id="BGZJ01000001">
    <property type="protein sequence ID" value="GBO93342.1"/>
    <property type="molecule type" value="Genomic_DNA"/>
</dbReference>
<dbReference type="GO" id="GO:0003723">
    <property type="term" value="F:RNA binding"/>
    <property type="evidence" value="ECO:0007669"/>
    <property type="project" value="InterPro"/>
</dbReference>
<evidence type="ECO:0000256" key="5">
    <source>
        <dbReference type="ARBA" id="ARBA00022694"/>
    </source>
</evidence>
<sequence length="157" mass="17794">MFHIVLVSPEIPPNTGNVIRLSANTGCTLHLIKPLGFSLDDSHLRRAGLDYREYATLKTYENWDDFIEKEHPDPRNLYMFSSHATRSLPEVTFAAGSWLVFGRESAGLPLELQENHCLKENRIRIPMMPNNRSLNLSNSVAVAVFEAWRQHGYAGSV</sequence>
<comment type="catalytic activity">
    <reaction evidence="6">
        <text>5-carboxymethylaminomethyluridine(34) in tRNA(Leu) + S-adenosyl-L-methionine = 5-carboxymethylaminomethyl-2'-O-methyluridine(34) in tRNA(Leu) + S-adenosyl-L-homocysteine + H(+)</text>
        <dbReference type="Rhea" id="RHEA:43088"/>
        <dbReference type="Rhea" id="RHEA-COMP:10333"/>
        <dbReference type="Rhea" id="RHEA-COMP:10334"/>
        <dbReference type="ChEBI" id="CHEBI:15378"/>
        <dbReference type="ChEBI" id="CHEBI:57856"/>
        <dbReference type="ChEBI" id="CHEBI:59789"/>
        <dbReference type="ChEBI" id="CHEBI:74508"/>
        <dbReference type="ChEBI" id="CHEBI:74511"/>
        <dbReference type="EC" id="2.1.1.207"/>
    </reaction>
</comment>
<organism evidence="9 10">
    <name type="scientific">Mesosutterella multiformis</name>
    <dbReference type="NCBI Taxonomy" id="2259133"/>
    <lineage>
        <taxon>Bacteria</taxon>
        <taxon>Pseudomonadati</taxon>
        <taxon>Pseudomonadota</taxon>
        <taxon>Betaproteobacteria</taxon>
        <taxon>Burkholderiales</taxon>
        <taxon>Sutterellaceae</taxon>
        <taxon>Mesosutterella</taxon>
    </lineage>
</organism>
<evidence type="ECO:0000256" key="4">
    <source>
        <dbReference type="ARBA" id="ARBA00022691"/>
    </source>
</evidence>
<dbReference type="GO" id="GO:0141098">
    <property type="term" value="F:tRNA (cytidine(34)-2'-O)-methyltransferase activity"/>
    <property type="evidence" value="ECO:0007669"/>
    <property type="project" value="RHEA"/>
</dbReference>
<dbReference type="Gene3D" id="3.40.1280.10">
    <property type="match status" value="1"/>
</dbReference>
<dbReference type="Pfam" id="PF00588">
    <property type="entry name" value="SpoU_methylase"/>
    <property type="match status" value="1"/>
</dbReference>
<dbReference type="GO" id="GO:0005737">
    <property type="term" value="C:cytoplasm"/>
    <property type="evidence" value="ECO:0007669"/>
    <property type="project" value="UniProtKB-SubCell"/>
</dbReference>
<gene>
    <name evidence="6 9" type="primary">trmL</name>
    <name evidence="9" type="ORF">MESMUL_06960</name>
</gene>
<name>A0A388SAK0_9BURK</name>
<dbReference type="PANTHER" id="PTHR42971:SF1">
    <property type="entry name" value="TRNA (CYTIDINE(34)-2'-O)-METHYLTRANSFERASE"/>
    <property type="match status" value="1"/>
</dbReference>
<keyword evidence="10" id="KW-1185">Reference proteome</keyword>
<comment type="caution">
    <text evidence="6">Lacks conserved residue(s) required for the propagation of feature annotation.</text>
</comment>